<feature type="transmembrane region" description="Helical" evidence="8">
    <location>
        <begin position="137"/>
        <end position="159"/>
    </location>
</feature>
<gene>
    <name evidence="10" type="ORF">JOF55_001674</name>
</gene>
<comment type="subcellular location">
    <subcellularLocation>
        <location evidence="1">Cell membrane</location>
        <topology evidence="1">Multi-pass membrane protein</topology>
    </subcellularLocation>
</comment>
<dbReference type="Proteomes" id="UP001180845">
    <property type="component" value="Unassembled WGS sequence"/>
</dbReference>
<dbReference type="GO" id="GO:0016763">
    <property type="term" value="F:pentosyltransferase activity"/>
    <property type="evidence" value="ECO:0007669"/>
    <property type="project" value="TreeGrafter"/>
</dbReference>
<feature type="transmembrane region" description="Helical" evidence="8">
    <location>
        <begin position="87"/>
        <end position="108"/>
    </location>
</feature>
<keyword evidence="5 8" id="KW-0812">Transmembrane</keyword>
<feature type="transmembrane region" description="Helical" evidence="8">
    <location>
        <begin position="257"/>
        <end position="282"/>
    </location>
</feature>
<dbReference type="InterPro" id="IPR050297">
    <property type="entry name" value="LipidA_mod_glycosyltrf_83"/>
</dbReference>
<evidence type="ECO:0000313" key="10">
    <source>
        <dbReference type="EMBL" id="MDR7301493.1"/>
    </source>
</evidence>
<evidence type="ECO:0000256" key="8">
    <source>
        <dbReference type="SAM" id="Phobius"/>
    </source>
</evidence>
<name>A0AAE3ZD67_9ACTN</name>
<keyword evidence="4" id="KW-0808">Transferase</keyword>
<evidence type="ECO:0000256" key="5">
    <source>
        <dbReference type="ARBA" id="ARBA00022692"/>
    </source>
</evidence>
<keyword evidence="3" id="KW-0328">Glycosyltransferase</keyword>
<dbReference type="Pfam" id="PF13231">
    <property type="entry name" value="PMT_2"/>
    <property type="match status" value="1"/>
</dbReference>
<protein>
    <recommendedName>
        <fullName evidence="9">Glycosyltransferase RgtA/B/C/D-like domain-containing protein</fullName>
    </recommendedName>
</protein>
<evidence type="ECO:0000256" key="6">
    <source>
        <dbReference type="ARBA" id="ARBA00022989"/>
    </source>
</evidence>
<keyword evidence="7 8" id="KW-0472">Membrane</keyword>
<reference evidence="10" key="1">
    <citation type="submission" date="2023-07" db="EMBL/GenBank/DDBJ databases">
        <title>Sequencing the genomes of 1000 actinobacteria strains.</title>
        <authorList>
            <person name="Klenk H.-P."/>
        </authorList>
    </citation>
    <scope>NUCLEOTIDE SEQUENCE</scope>
    <source>
        <strain evidence="10">DSM 45977</strain>
    </source>
</reference>
<evidence type="ECO:0000256" key="2">
    <source>
        <dbReference type="ARBA" id="ARBA00022475"/>
    </source>
</evidence>
<dbReference type="GO" id="GO:0005886">
    <property type="term" value="C:plasma membrane"/>
    <property type="evidence" value="ECO:0007669"/>
    <property type="project" value="UniProtKB-SubCell"/>
</dbReference>
<evidence type="ECO:0000313" key="11">
    <source>
        <dbReference type="Proteomes" id="UP001180845"/>
    </source>
</evidence>
<dbReference type="InterPro" id="IPR038731">
    <property type="entry name" value="RgtA/B/C-like"/>
</dbReference>
<sequence length="506" mass="55482">MISTIPATTEVPAPQERLVPLAKAPVFLITGMMALLMTLASGWYGYFGDELYFLAAGDHLAWGYADQQPLVPLLARVMEFLFPGSPLGLRVPAILTTAAGIPLSALIAREFGGDRRAQVLTSGAFAICPQFLLNGRLLGTMTFDPVLWTLLGWLLVRWVRLYQEGRADNRLLLWAGVVTAVTIQVKFLVLGFWVAAGIALLLVGPRNLLRQPMLWAGAALAVVTTIPTLIWQATHGWPQLAMRQVINAETQLGGPALVLRGLIVAGIVGAALLCYGLLRLLLARELRPYRFLGIAFCVLTAIFLVVGAREYYMSGLYPLLWAVAAVGLQRRREAEVRSLGTRLAWPIYAVSTVICVSTLTPEPLWSRLPGDLVNHSGGQWSELVRDTTAALHSLPAEKQQHTAIITSGYWAAGALHHFGPEHGIRTVYSGSRGYGYFGRPPETTGVTLYIGSTRQSLQRYFGSVRRIGTVGPGNDPRLGRPIWLAEERTASWGRIWPRIRGMGMWQ</sequence>
<dbReference type="RefSeq" id="WP_310272082.1">
    <property type="nucleotide sequence ID" value="NZ_JAVDXW010000001.1"/>
</dbReference>
<feature type="transmembrane region" description="Helical" evidence="8">
    <location>
        <begin position="214"/>
        <end position="233"/>
    </location>
</feature>
<feature type="transmembrane region" description="Helical" evidence="8">
    <location>
        <begin position="26"/>
        <end position="46"/>
    </location>
</feature>
<proteinExistence type="predicted"/>
<evidence type="ECO:0000256" key="1">
    <source>
        <dbReference type="ARBA" id="ARBA00004651"/>
    </source>
</evidence>
<dbReference type="EMBL" id="JAVDXW010000001">
    <property type="protein sequence ID" value="MDR7301493.1"/>
    <property type="molecule type" value="Genomic_DNA"/>
</dbReference>
<feature type="transmembrane region" description="Helical" evidence="8">
    <location>
        <begin position="289"/>
        <end position="305"/>
    </location>
</feature>
<dbReference type="PANTHER" id="PTHR33908:SF11">
    <property type="entry name" value="MEMBRANE PROTEIN"/>
    <property type="match status" value="1"/>
</dbReference>
<evidence type="ECO:0000256" key="7">
    <source>
        <dbReference type="ARBA" id="ARBA00023136"/>
    </source>
</evidence>
<evidence type="ECO:0000256" key="3">
    <source>
        <dbReference type="ARBA" id="ARBA00022676"/>
    </source>
</evidence>
<accession>A0AAE3ZD67</accession>
<evidence type="ECO:0000256" key="4">
    <source>
        <dbReference type="ARBA" id="ARBA00022679"/>
    </source>
</evidence>
<dbReference type="AlphaFoldDB" id="A0AAE3ZD67"/>
<keyword evidence="11" id="KW-1185">Reference proteome</keyword>
<feature type="transmembrane region" description="Helical" evidence="8">
    <location>
        <begin position="171"/>
        <end position="202"/>
    </location>
</feature>
<organism evidence="10 11">
    <name type="scientific">Haloactinomyces albus</name>
    <dbReference type="NCBI Taxonomy" id="1352928"/>
    <lineage>
        <taxon>Bacteria</taxon>
        <taxon>Bacillati</taxon>
        <taxon>Actinomycetota</taxon>
        <taxon>Actinomycetes</taxon>
        <taxon>Actinopolysporales</taxon>
        <taxon>Actinopolysporaceae</taxon>
        <taxon>Haloactinomyces</taxon>
    </lineage>
</organism>
<keyword evidence="6 8" id="KW-1133">Transmembrane helix</keyword>
<keyword evidence="2" id="KW-1003">Cell membrane</keyword>
<comment type="caution">
    <text evidence="10">The sequence shown here is derived from an EMBL/GenBank/DDBJ whole genome shotgun (WGS) entry which is preliminary data.</text>
</comment>
<dbReference type="GO" id="GO:0009103">
    <property type="term" value="P:lipopolysaccharide biosynthetic process"/>
    <property type="evidence" value="ECO:0007669"/>
    <property type="project" value="UniProtKB-ARBA"/>
</dbReference>
<evidence type="ECO:0000259" key="9">
    <source>
        <dbReference type="Pfam" id="PF13231"/>
    </source>
</evidence>
<feature type="domain" description="Glycosyltransferase RgtA/B/C/D-like" evidence="9">
    <location>
        <begin position="67"/>
        <end position="231"/>
    </location>
</feature>
<dbReference type="PANTHER" id="PTHR33908">
    <property type="entry name" value="MANNOSYLTRANSFERASE YKCB-RELATED"/>
    <property type="match status" value="1"/>
</dbReference>